<reference evidence="4 5" key="1">
    <citation type="journal article" date="2019" name="Int. J. Syst. Evol. Microbiol.">
        <title>The Global Catalogue of Microorganisms (GCM) 10K type strain sequencing project: providing services to taxonomists for standard genome sequencing and annotation.</title>
        <authorList>
            <consortium name="The Broad Institute Genomics Platform"/>
            <consortium name="The Broad Institute Genome Sequencing Center for Infectious Disease"/>
            <person name="Wu L."/>
            <person name="Ma J."/>
        </authorList>
    </citation>
    <scope>NUCLEOTIDE SEQUENCE [LARGE SCALE GENOMIC DNA]</scope>
    <source>
        <strain evidence="4 5">JCM 13378</strain>
    </source>
</reference>
<dbReference type="PROSITE" id="PS50005">
    <property type="entry name" value="TPR"/>
    <property type="match status" value="2"/>
</dbReference>
<evidence type="ECO:0000256" key="1">
    <source>
        <dbReference type="ARBA" id="ARBA00022737"/>
    </source>
</evidence>
<accession>A0ABN0XEV3</accession>
<evidence type="ECO:0000256" key="3">
    <source>
        <dbReference type="PROSITE-ProRule" id="PRU00339"/>
    </source>
</evidence>
<dbReference type="Pfam" id="PF13181">
    <property type="entry name" value="TPR_8"/>
    <property type="match status" value="1"/>
</dbReference>
<dbReference type="SUPFAM" id="SSF48452">
    <property type="entry name" value="TPR-like"/>
    <property type="match status" value="1"/>
</dbReference>
<dbReference type="InterPro" id="IPR019734">
    <property type="entry name" value="TPR_rpt"/>
</dbReference>
<keyword evidence="5" id="KW-1185">Reference proteome</keyword>
<proteinExistence type="predicted"/>
<dbReference type="Proteomes" id="UP001501757">
    <property type="component" value="Unassembled WGS sequence"/>
</dbReference>
<dbReference type="InterPro" id="IPR011990">
    <property type="entry name" value="TPR-like_helical_dom_sf"/>
</dbReference>
<organism evidence="4 5">
    <name type="scientific">Bowmanella denitrificans</name>
    <dbReference type="NCBI Taxonomy" id="366582"/>
    <lineage>
        <taxon>Bacteria</taxon>
        <taxon>Pseudomonadati</taxon>
        <taxon>Pseudomonadota</taxon>
        <taxon>Gammaproteobacteria</taxon>
        <taxon>Alteromonadales</taxon>
        <taxon>Alteromonadaceae</taxon>
        <taxon>Bowmanella</taxon>
    </lineage>
</organism>
<dbReference type="InterPro" id="IPR050498">
    <property type="entry name" value="Ycf3"/>
</dbReference>
<dbReference type="Pfam" id="PF13414">
    <property type="entry name" value="TPR_11"/>
    <property type="match status" value="1"/>
</dbReference>
<sequence length="373" mass="42841">MAMLACTSTPQTTQVKSPQGLFMDEQFAGFAQVAVESEQDVFALDEEMQEFAEQFVGGSGEAKLMAKKLLRAIFGRANMNLLYDNEANTVARDTFHNRSANCLSMSIMTYALGEHAGMQIEFQEVDVPEFWTRRDGYSLLNGHVNLRILPRISPNTVYFASQTVQVDFDPQSMSAHFPTRTIDKHRVLAMFYNNKAADALVHNQHLQAYAYSRAALQADPSLGEAWVNLGVLYRQNNLMAAAEKSYQRAITIENNRSALENLAVLYNMTDREEMAQDIFNKLERQRADNPFYHFLLGEQEYDLAHWSDAISHYRRAIALNPQQHEFYFGLAKSYYEMGDLAMAERYLKLAKRRSIHDQDEHRYQNKLNLLTRL</sequence>
<evidence type="ECO:0008006" key="6">
    <source>
        <dbReference type="Google" id="ProtNLM"/>
    </source>
</evidence>
<dbReference type="PANTHER" id="PTHR44858">
    <property type="entry name" value="TETRATRICOPEPTIDE REPEAT PROTEIN 6"/>
    <property type="match status" value="1"/>
</dbReference>
<keyword evidence="2 3" id="KW-0802">TPR repeat</keyword>
<feature type="repeat" description="TPR" evidence="3">
    <location>
        <begin position="223"/>
        <end position="256"/>
    </location>
</feature>
<evidence type="ECO:0000313" key="4">
    <source>
        <dbReference type="EMBL" id="GAA0362316.1"/>
    </source>
</evidence>
<name>A0ABN0XEV3_9ALTE</name>
<gene>
    <name evidence="4" type="ORF">GCM10009092_28350</name>
</gene>
<dbReference type="EMBL" id="BAAAEI010000015">
    <property type="protein sequence ID" value="GAA0362316.1"/>
    <property type="molecule type" value="Genomic_DNA"/>
</dbReference>
<dbReference type="Gene3D" id="1.25.40.10">
    <property type="entry name" value="Tetratricopeptide repeat domain"/>
    <property type="match status" value="2"/>
</dbReference>
<protein>
    <recommendedName>
        <fullName evidence="6">Tetratricopeptide repeat protein</fullName>
    </recommendedName>
</protein>
<dbReference type="SMART" id="SM00028">
    <property type="entry name" value="TPR"/>
    <property type="match status" value="4"/>
</dbReference>
<dbReference type="PANTHER" id="PTHR44858:SF1">
    <property type="entry name" value="UDP-N-ACETYLGLUCOSAMINE--PEPTIDE N-ACETYLGLUCOSAMINYLTRANSFERASE SPINDLY-RELATED"/>
    <property type="match status" value="1"/>
</dbReference>
<feature type="repeat" description="TPR" evidence="3">
    <location>
        <begin position="290"/>
        <end position="323"/>
    </location>
</feature>
<keyword evidence="1" id="KW-0677">Repeat</keyword>
<evidence type="ECO:0000313" key="5">
    <source>
        <dbReference type="Proteomes" id="UP001501757"/>
    </source>
</evidence>
<evidence type="ECO:0000256" key="2">
    <source>
        <dbReference type="ARBA" id="ARBA00022803"/>
    </source>
</evidence>
<comment type="caution">
    <text evidence="4">The sequence shown here is derived from an EMBL/GenBank/DDBJ whole genome shotgun (WGS) entry which is preliminary data.</text>
</comment>